<comment type="caution">
    <text evidence="1">The sequence shown here is derived from an EMBL/GenBank/DDBJ whole genome shotgun (WGS) entry which is preliminary data.</text>
</comment>
<keyword evidence="2" id="KW-1185">Reference proteome</keyword>
<protein>
    <submittedName>
        <fullName evidence="1">Uncharacterized protein</fullName>
    </submittedName>
</protein>
<sequence length="74" mass="8123">MRLLGYGRHSRPSHRLHKGAPLAGRGCWLRGCWVTDAIPGPPTDYIKARPSWDAVAGFEVAGLRMPFPALPQTT</sequence>
<dbReference type="AlphaFoldDB" id="A0AAV7P8I1"/>
<proteinExistence type="predicted"/>
<organism evidence="1 2">
    <name type="scientific">Pleurodeles waltl</name>
    <name type="common">Iberian ribbed newt</name>
    <dbReference type="NCBI Taxonomy" id="8319"/>
    <lineage>
        <taxon>Eukaryota</taxon>
        <taxon>Metazoa</taxon>
        <taxon>Chordata</taxon>
        <taxon>Craniata</taxon>
        <taxon>Vertebrata</taxon>
        <taxon>Euteleostomi</taxon>
        <taxon>Amphibia</taxon>
        <taxon>Batrachia</taxon>
        <taxon>Caudata</taxon>
        <taxon>Salamandroidea</taxon>
        <taxon>Salamandridae</taxon>
        <taxon>Pleurodelinae</taxon>
        <taxon>Pleurodeles</taxon>
    </lineage>
</organism>
<evidence type="ECO:0000313" key="2">
    <source>
        <dbReference type="Proteomes" id="UP001066276"/>
    </source>
</evidence>
<reference evidence="1" key="1">
    <citation type="journal article" date="2022" name="bioRxiv">
        <title>Sequencing and chromosome-scale assembly of the giantPleurodeles waltlgenome.</title>
        <authorList>
            <person name="Brown T."/>
            <person name="Elewa A."/>
            <person name="Iarovenko S."/>
            <person name="Subramanian E."/>
            <person name="Araus A.J."/>
            <person name="Petzold A."/>
            <person name="Susuki M."/>
            <person name="Suzuki K.-i.T."/>
            <person name="Hayashi T."/>
            <person name="Toyoda A."/>
            <person name="Oliveira C."/>
            <person name="Osipova E."/>
            <person name="Leigh N.D."/>
            <person name="Simon A."/>
            <person name="Yun M.H."/>
        </authorList>
    </citation>
    <scope>NUCLEOTIDE SEQUENCE</scope>
    <source>
        <strain evidence="1">20211129_DDA</strain>
        <tissue evidence="1">Liver</tissue>
    </source>
</reference>
<dbReference type="EMBL" id="JANPWB010000011">
    <property type="protein sequence ID" value="KAJ1122898.1"/>
    <property type="molecule type" value="Genomic_DNA"/>
</dbReference>
<name>A0AAV7P8I1_PLEWA</name>
<evidence type="ECO:0000313" key="1">
    <source>
        <dbReference type="EMBL" id="KAJ1122898.1"/>
    </source>
</evidence>
<dbReference type="Proteomes" id="UP001066276">
    <property type="component" value="Chromosome 7"/>
</dbReference>
<accession>A0AAV7P8I1</accession>
<gene>
    <name evidence="1" type="ORF">NDU88_001371</name>
</gene>